<accession>A0ABR2H3Y3</accession>
<dbReference type="InterPro" id="IPR032675">
    <property type="entry name" value="LRR_dom_sf"/>
</dbReference>
<dbReference type="EMBL" id="JAPFFF010000048">
    <property type="protein sequence ID" value="KAK8840170.1"/>
    <property type="molecule type" value="Genomic_DNA"/>
</dbReference>
<evidence type="ECO:0000313" key="2">
    <source>
        <dbReference type="EMBL" id="KAK8840170.1"/>
    </source>
</evidence>
<dbReference type="SUPFAM" id="SSF52058">
    <property type="entry name" value="L domain-like"/>
    <property type="match status" value="2"/>
</dbReference>
<reference evidence="2 3" key="1">
    <citation type="submission" date="2024-04" db="EMBL/GenBank/DDBJ databases">
        <title>Tritrichomonas musculus Genome.</title>
        <authorList>
            <person name="Alves-Ferreira E."/>
            <person name="Grigg M."/>
            <person name="Lorenzi H."/>
            <person name="Galac M."/>
        </authorList>
    </citation>
    <scope>NUCLEOTIDE SEQUENCE [LARGE SCALE GENOMIC DNA]</scope>
    <source>
        <strain evidence="2 3">EAF2021</strain>
    </source>
</reference>
<dbReference type="Proteomes" id="UP001470230">
    <property type="component" value="Unassembled WGS sequence"/>
</dbReference>
<organism evidence="2 3">
    <name type="scientific">Tritrichomonas musculus</name>
    <dbReference type="NCBI Taxonomy" id="1915356"/>
    <lineage>
        <taxon>Eukaryota</taxon>
        <taxon>Metamonada</taxon>
        <taxon>Parabasalia</taxon>
        <taxon>Tritrichomonadida</taxon>
        <taxon>Tritrichomonadidae</taxon>
        <taxon>Tritrichomonas</taxon>
    </lineage>
</organism>
<keyword evidence="3" id="KW-1185">Reference proteome</keyword>
<dbReference type="Gene3D" id="3.80.10.10">
    <property type="entry name" value="Ribonuclease Inhibitor"/>
    <property type="match status" value="3"/>
</dbReference>
<evidence type="ECO:0000256" key="1">
    <source>
        <dbReference type="SAM" id="Coils"/>
    </source>
</evidence>
<gene>
    <name evidence="2" type="ORF">M9Y10_031110</name>
</gene>
<dbReference type="Pfam" id="PF13306">
    <property type="entry name" value="LRR_5"/>
    <property type="match status" value="2"/>
</dbReference>
<evidence type="ECO:0000313" key="3">
    <source>
        <dbReference type="Proteomes" id="UP001470230"/>
    </source>
</evidence>
<name>A0ABR2H3Y3_9EUKA</name>
<comment type="caution">
    <text evidence="2">The sequence shown here is derived from an EMBL/GenBank/DDBJ whole genome shotgun (WGS) entry which is preliminary data.</text>
</comment>
<protein>
    <submittedName>
        <fullName evidence="2">Uncharacterized protein</fullName>
    </submittedName>
</protein>
<proteinExistence type="predicted"/>
<dbReference type="InterPro" id="IPR053139">
    <property type="entry name" value="Surface_bspA-like"/>
</dbReference>
<feature type="coiled-coil region" evidence="1">
    <location>
        <begin position="263"/>
        <end position="304"/>
    </location>
</feature>
<keyword evidence="1" id="KW-0175">Coiled coil</keyword>
<dbReference type="InterPro" id="IPR026906">
    <property type="entry name" value="LRR_5"/>
</dbReference>
<dbReference type="PANTHER" id="PTHR45661">
    <property type="entry name" value="SURFACE ANTIGEN"/>
    <property type="match status" value="1"/>
</dbReference>
<sequence>MKANNSSFSIHATNQVIRDKKYFVYHNKQYPVNFDLLKINSNYFYKNQDQFREEQYIELIDEKEDFVKLSDESINAFISSCQNEQCSINKSSIIQLQYLAHKFEYNELIRITDQIIKDYSEDLIFETLFFKIDEMENKNNNNSFFDTSKEEKFISNNLHNFIQKEEMLKLPIPILYRILTLFYKQQQIKEEIKNDVITFLFNCLDKYGKPASVLFSIIDFEEQKIEVVDRLIENYSDKFDFNLINKTLTKTVKYLTSEITKQKEEYSKMFEQMKETFKQQLEELKEMKKQEEEKQKQNEIENQKRIDIFSSDVNKIKNNVDDKMKSIQDQFKQICTKQEEFIDNAAVKKYHRMILETITFGQFRKFDDKLKEHFKTELVKIEQKNKEELLHAKVILDCISIPESYENIQIILIFKGEVKNHSKIKVTNDIIEDLNQNEQLDSCLTKCVNISNEIVVEIEYPCNKFEQKMKILSDFKTQKYHNMKVSVTINDKSYFEQEEYINNADIIKYQEMFLESITFGQFRRFDDKSKDNFIKGLYKNENEQKNENELLRARLLLNISSIPDSYDYYQIVDFLRKYENNQTKFTLTKDNVDNLYQKGQLDSCLTNCVMAFNDFVVEIEYPFNDFEQIMKIFSDIKAQNEQKMKVSVTINDKSYFEQKNKWNKIINICKVAKSINVIPEKSFYEFSNLSVLELSIDTIAIEASSFQNCSSLTQIKIPEKVTKIGDCSFQNCSSLKEIAIPASVKSIGENCFDGCSKLDRLTINPFYTQIQFNKFNKSPSLEHYTISTTRDSKLKTNAQIFISYNITEILYQTNFLNSSELTSYISECSEIIFEIQYPSSNFSNIYQKVVSLKQNNSSKIKIGIFYTQLKTTDKYFYNNKDINYVRFDSNVKRTPNDANDSSDGSFQNCSSLIELFIPSSLDKIGNRTFCSCTSLKKINFEHPSSVTSIGNNAFNSCTSLTQIEIPSSVTSIGNYALSHCKSLTRITIPSSVTVIEHDTFYDCTSLTQVLIPPSVTSIGECAFQSCTSLVKIEIPSSVKIIDNYAFYNCTSLTQVLIPPSVTSIGENAFKSCTSLVKIEIPSSVTSIGSSAFSSCTSLTQITIPSRINTNNLSINSNATIYRI</sequence>
<dbReference type="PANTHER" id="PTHR45661:SF3">
    <property type="entry name" value="IG-LIKE DOMAIN-CONTAINING PROTEIN"/>
    <property type="match status" value="1"/>
</dbReference>